<comment type="caution">
    <text evidence="1">The sequence shown here is derived from an EMBL/GenBank/DDBJ whole genome shotgun (WGS) entry which is preliminary data.</text>
</comment>
<gene>
    <name evidence="1" type="ORF">AVEN_53076_1</name>
</gene>
<protein>
    <submittedName>
        <fullName evidence="1">Uncharacterized protein</fullName>
    </submittedName>
</protein>
<dbReference type="Proteomes" id="UP000499080">
    <property type="component" value="Unassembled WGS sequence"/>
</dbReference>
<accession>A0A4Y2RU05</accession>
<evidence type="ECO:0000313" key="2">
    <source>
        <dbReference type="Proteomes" id="UP000499080"/>
    </source>
</evidence>
<proteinExistence type="predicted"/>
<name>A0A4Y2RU05_ARAVE</name>
<evidence type="ECO:0000313" key="1">
    <source>
        <dbReference type="EMBL" id="GBN79193.1"/>
    </source>
</evidence>
<dbReference type="EMBL" id="BGPR01018446">
    <property type="protein sequence ID" value="GBN79193.1"/>
    <property type="molecule type" value="Genomic_DNA"/>
</dbReference>
<keyword evidence="2" id="KW-1185">Reference proteome</keyword>
<dbReference type="AlphaFoldDB" id="A0A4Y2RU05"/>
<organism evidence="1 2">
    <name type="scientific">Araneus ventricosus</name>
    <name type="common">Orbweaver spider</name>
    <name type="synonym">Epeira ventricosa</name>
    <dbReference type="NCBI Taxonomy" id="182803"/>
    <lineage>
        <taxon>Eukaryota</taxon>
        <taxon>Metazoa</taxon>
        <taxon>Ecdysozoa</taxon>
        <taxon>Arthropoda</taxon>
        <taxon>Chelicerata</taxon>
        <taxon>Arachnida</taxon>
        <taxon>Araneae</taxon>
        <taxon>Araneomorphae</taxon>
        <taxon>Entelegynae</taxon>
        <taxon>Araneoidea</taxon>
        <taxon>Araneidae</taxon>
        <taxon>Araneus</taxon>
    </lineage>
</organism>
<sequence length="109" mass="12187">MGSTMMDAPMFLDRAQVERVLLFVNDGLAAKVENSLKADPANNKILLMSFPKFKTVSHEIVPSANYHKLMFPLDLPEMLTDIHKTSDLAVLYIPDAVKGNKIPKQNCDQ</sequence>
<reference evidence="1 2" key="1">
    <citation type="journal article" date="2019" name="Sci. Rep.">
        <title>Orb-weaving spider Araneus ventricosus genome elucidates the spidroin gene catalogue.</title>
        <authorList>
            <person name="Kono N."/>
            <person name="Nakamura H."/>
            <person name="Ohtoshi R."/>
            <person name="Moran D.A.P."/>
            <person name="Shinohara A."/>
            <person name="Yoshida Y."/>
            <person name="Fujiwara M."/>
            <person name="Mori M."/>
            <person name="Tomita M."/>
            <person name="Arakawa K."/>
        </authorList>
    </citation>
    <scope>NUCLEOTIDE SEQUENCE [LARGE SCALE GENOMIC DNA]</scope>
</reference>